<reference evidence="5" key="2">
    <citation type="journal article" date="2021" name="PeerJ">
        <title>Extensive microbial diversity within the chicken gut microbiome revealed by metagenomics and culture.</title>
        <authorList>
            <person name="Gilroy R."/>
            <person name="Ravi A."/>
            <person name="Getino M."/>
            <person name="Pursley I."/>
            <person name="Horton D.L."/>
            <person name="Alikhan N.F."/>
            <person name="Baker D."/>
            <person name="Gharbi K."/>
            <person name="Hall N."/>
            <person name="Watson M."/>
            <person name="Adriaenssens E.M."/>
            <person name="Foster-Nyarko E."/>
            <person name="Jarju S."/>
            <person name="Secka A."/>
            <person name="Antonio M."/>
            <person name="Oren A."/>
            <person name="Chaudhuri R.R."/>
            <person name="La Ragione R."/>
            <person name="Hildebrand F."/>
            <person name="Pallen M.J."/>
        </authorList>
    </citation>
    <scope>NUCLEOTIDE SEQUENCE</scope>
    <source>
        <strain evidence="5">ChiGjej1B1-24693</strain>
    </source>
</reference>
<proteinExistence type="predicted"/>
<dbReference type="EMBL" id="DVLP01000165">
    <property type="protein sequence ID" value="HIT75018.1"/>
    <property type="molecule type" value="Genomic_DNA"/>
</dbReference>
<dbReference type="PANTHER" id="PTHR43408">
    <property type="entry name" value="FMN REDUCTASE (NADPH)"/>
    <property type="match status" value="1"/>
</dbReference>
<keyword evidence="3" id="KW-0560">Oxidoreductase</keyword>
<dbReference type="Gene3D" id="3.40.50.360">
    <property type="match status" value="1"/>
</dbReference>
<dbReference type="PANTHER" id="PTHR43408:SF2">
    <property type="entry name" value="FMN REDUCTASE (NADPH)"/>
    <property type="match status" value="1"/>
</dbReference>
<feature type="domain" description="NADPH-dependent FMN reductase-like" evidence="4">
    <location>
        <begin position="5"/>
        <end position="126"/>
    </location>
</feature>
<dbReference type="Pfam" id="PF03358">
    <property type="entry name" value="FMN_red"/>
    <property type="match status" value="1"/>
</dbReference>
<organism evidence="5 6">
    <name type="scientific">Candidatus Avipropionibacterium avicola</name>
    <dbReference type="NCBI Taxonomy" id="2840701"/>
    <lineage>
        <taxon>Bacteria</taxon>
        <taxon>Bacillati</taxon>
        <taxon>Actinomycetota</taxon>
        <taxon>Actinomycetes</taxon>
        <taxon>Propionibacteriales</taxon>
        <taxon>Propionibacteriaceae</taxon>
        <taxon>Propionibacteriaceae incertae sedis</taxon>
        <taxon>Candidatus Avipropionibacterium</taxon>
    </lineage>
</organism>
<dbReference type="InterPro" id="IPR029039">
    <property type="entry name" value="Flavoprotein-like_sf"/>
</dbReference>
<gene>
    <name evidence="5" type="ORF">IAA98_05485</name>
</gene>
<protein>
    <submittedName>
        <fullName evidence="5">NAD(P)H-dependent oxidoreductase</fullName>
    </submittedName>
</protein>
<accession>A0A9D1KN73</accession>
<dbReference type="Proteomes" id="UP000886842">
    <property type="component" value="Unassembled WGS sequence"/>
</dbReference>
<comment type="caution">
    <text evidence="5">The sequence shown here is derived from an EMBL/GenBank/DDBJ whole genome shotgun (WGS) entry which is preliminary data.</text>
</comment>
<evidence type="ECO:0000256" key="3">
    <source>
        <dbReference type="ARBA" id="ARBA00023002"/>
    </source>
</evidence>
<dbReference type="AlphaFoldDB" id="A0A9D1KN73"/>
<evidence type="ECO:0000256" key="2">
    <source>
        <dbReference type="ARBA" id="ARBA00022643"/>
    </source>
</evidence>
<dbReference type="InterPro" id="IPR005025">
    <property type="entry name" value="FMN_Rdtase-like_dom"/>
</dbReference>
<keyword evidence="2" id="KW-0288">FMN</keyword>
<dbReference type="GO" id="GO:0016491">
    <property type="term" value="F:oxidoreductase activity"/>
    <property type="evidence" value="ECO:0007669"/>
    <property type="project" value="UniProtKB-KW"/>
</dbReference>
<evidence type="ECO:0000259" key="4">
    <source>
        <dbReference type="Pfam" id="PF03358"/>
    </source>
</evidence>
<dbReference type="SUPFAM" id="SSF52218">
    <property type="entry name" value="Flavoproteins"/>
    <property type="match status" value="1"/>
</dbReference>
<reference evidence="5" key="1">
    <citation type="submission" date="2020-10" db="EMBL/GenBank/DDBJ databases">
        <authorList>
            <person name="Gilroy R."/>
        </authorList>
    </citation>
    <scope>NUCLEOTIDE SEQUENCE</scope>
    <source>
        <strain evidence="5">ChiGjej1B1-24693</strain>
    </source>
</reference>
<sequence>MSSTVVVSGNPRPGSRTAQVAQRLAQELGSDEPSIIELGELTDELFVGGERVSAAEESVRNATEIVVATPSYKGSFTGLLKVFLDRFATAELGDLRAHVVAVAASGAHVASTIEHLRLVLGELGARPGTSLGLTEDRLADLDRVITEVLG</sequence>
<evidence type="ECO:0000313" key="5">
    <source>
        <dbReference type="EMBL" id="HIT75018.1"/>
    </source>
</evidence>
<keyword evidence="1" id="KW-0285">Flavoprotein</keyword>
<dbReference type="InterPro" id="IPR051814">
    <property type="entry name" value="NAD(P)H-dep_FMN_reductase"/>
</dbReference>
<name>A0A9D1KN73_9ACTN</name>
<evidence type="ECO:0000256" key="1">
    <source>
        <dbReference type="ARBA" id="ARBA00022630"/>
    </source>
</evidence>
<evidence type="ECO:0000313" key="6">
    <source>
        <dbReference type="Proteomes" id="UP000886842"/>
    </source>
</evidence>